<evidence type="ECO:0000256" key="1">
    <source>
        <dbReference type="ARBA" id="ARBA00008760"/>
    </source>
</evidence>
<dbReference type="Gene3D" id="2.30.170.40">
    <property type="entry name" value="Ribosomal protein L28/L24"/>
    <property type="match status" value="1"/>
</dbReference>
<evidence type="ECO:0000313" key="7">
    <source>
        <dbReference type="Proteomes" id="UP001317532"/>
    </source>
</evidence>
<dbReference type="KEGG" id="vab:WPS_14130"/>
<dbReference type="InterPro" id="IPR037147">
    <property type="entry name" value="Ribosomal_bL28_sf"/>
</dbReference>
<name>A0AAN1XVE5_UNVUL</name>
<evidence type="ECO:0000256" key="5">
    <source>
        <dbReference type="HAMAP-Rule" id="MF_00373"/>
    </source>
</evidence>
<organism evidence="6 7">
    <name type="scientific">Vulcanimicrobium alpinum</name>
    <dbReference type="NCBI Taxonomy" id="3016050"/>
    <lineage>
        <taxon>Bacteria</taxon>
        <taxon>Bacillati</taxon>
        <taxon>Vulcanimicrobiota</taxon>
        <taxon>Vulcanimicrobiia</taxon>
        <taxon>Vulcanimicrobiales</taxon>
        <taxon>Vulcanimicrobiaceae</taxon>
        <taxon>Vulcanimicrobium</taxon>
    </lineage>
</organism>
<evidence type="ECO:0000256" key="3">
    <source>
        <dbReference type="ARBA" id="ARBA00023274"/>
    </source>
</evidence>
<dbReference type="SUPFAM" id="SSF143800">
    <property type="entry name" value="L28p-like"/>
    <property type="match status" value="1"/>
</dbReference>
<dbReference type="InterPro" id="IPR026569">
    <property type="entry name" value="Ribosomal_bL28"/>
</dbReference>
<reference evidence="6 7" key="1">
    <citation type="journal article" date="2022" name="ISME Commun">
        <title>Vulcanimicrobium alpinus gen. nov. sp. nov., the first cultivated representative of the candidate phylum 'Eremiobacterota', is a metabolically versatile aerobic anoxygenic phototroph.</title>
        <authorList>
            <person name="Yabe S."/>
            <person name="Muto K."/>
            <person name="Abe K."/>
            <person name="Yokota A."/>
            <person name="Staudigel H."/>
            <person name="Tebo B.M."/>
        </authorList>
    </citation>
    <scope>NUCLEOTIDE SEQUENCE [LARGE SCALE GENOMIC DNA]</scope>
    <source>
        <strain evidence="6 7">WC8-2</strain>
    </source>
</reference>
<proteinExistence type="inferred from homology"/>
<keyword evidence="3 5" id="KW-0687">Ribonucleoprotein</keyword>
<evidence type="ECO:0000256" key="2">
    <source>
        <dbReference type="ARBA" id="ARBA00022980"/>
    </source>
</evidence>
<dbReference type="EMBL" id="AP025523">
    <property type="protein sequence ID" value="BDE06137.1"/>
    <property type="molecule type" value="Genomic_DNA"/>
</dbReference>
<dbReference type="InterPro" id="IPR034704">
    <property type="entry name" value="Ribosomal_bL28/bL31-like_sf"/>
</dbReference>
<dbReference type="GO" id="GO:0003735">
    <property type="term" value="F:structural constituent of ribosome"/>
    <property type="evidence" value="ECO:0007669"/>
    <property type="project" value="InterPro"/>
</dbReference>
<dbReference type="Pfam" id="PF00830">
    <property type="entry name" value="Ribosomal_L28"/>
    <property type="match status" value="1"/>
</dbReference>
<keyword evidence="2 5" id="KW-0689">Ribosomal protein</keyword>
<protein>
    <recommendedName>
        <fullName evidence="4 5">Large ribosomal subunit protein bL28</fullName>
    </recommendedName>
</protein>
<evidence type="ECO:0000256" key="4">
    <source>
        <dbReference type="ARBA" id="ARBA00035174"/>
    </source>
</evidence>
<dbReference type="AlphaFoldDB" id="A0AAN1XVE5"/>
<dbReference type="InterPro" id="IPR050096">
    <property type="entry name" value="Bacterial_rp_bL28"/>
</dbReference>
<gene>
    <name evidence="5 6" type="primary">rpmB</name>
    <name evidence="6" type="ORF">WPS_14130</name>
</gene>
<dbReference type="GO" id="GO:0005840">
    <property type="term" value="C:ribosome"/>
    <property type="evidence" value="ECO:0007669"/>
    <property type="project" value="UniProtKB-KW"/>
</dbReference>
<dbReference type="GO" id="GO:1990904">
    <property type="term" value="C:ribonucleoprotein complex"/>
    <property type="evidence" value="ECO:0007669"/>
    <property type="project" value="UniProtKB-KW"/>
</dbReference>
<comment type="similarity">
    <text evidence="1 5">Belongs to the bacterial ribosomal protein bL28 family.</text>
</comment>
<sequence>MAKRCDVCGKGPMTGNNVSHAMNKTKRRWLPNLQAVKIDDRGTHKTARVCTSCLRSKRVKRVGVA</sequence>
<dbReference type="NCBIfam" id="TIGR00009">
    <property type="entry name" value="L28"/>
    <property type="match status" value="1"/>
</dbReference>
<dbReference type="PANTHER" id="PTHR39080">
    <property type="entry name" value="50S RIBOSOMAL PROTEIN L28"/>
    <property type="match status" value="1"/>
</dbReference>
<dbReference type="PANTHER" id="PTHR39080:SF1">
    <property type="entry name" value="LARGE RIBOSOMAL SUBUNIT PROTEIN BL28A"/>
    <property type="match status" value="1"/>
</dbReference>
<dbReference type="GO" id="GO:0006412">
    <property type="term" value="P:translation"/>
    <property type="evidence" value="ECO:0007669"/>
    <property type="project" value="UniProtKB-UniRule"/>
</dbReference>
<dbReference type="InterPro" id="IPR001383">
    <property type="entry name" value="Ribosomal_bL28_bact-type"/>
</dbReference>
<evidence type="ECO:0000313" key="6">
    <source>
        <dbReference type="EMBL" id="BDE06137.1"/>
    </source>
</evidence>
<accession>A0AAN1XVE5</accession>
<dbReference type="RefSeq" id="WP_317997124.1">
    <property type="nucleotide sequence ID" value="NZ_AP025523.1"/>
</dbReference>
<dbReference type="Proteomes" id="UP001317532">
    <property type="component" value="Chromosome"/>
</dbReference>
<keyword evidence="7" id="KW-1185">Reference proteome</keyword>
<dbReference type="HAMAP" id="MF_00373">
    <property type="entry name" value="Ribosomal_bL28"/>
    <property type="match status" value="1"/>
</dbReference>